<evidence type="ECO:0000313" key="2">
    <source>
        <dbReference type="Proteomes" id="UP000737018"/>
    </source>
</evidence>
<comment type="caution">
    <text evidence="1">The sequence shown here is derived from an EMBL/GenBank/DDBJ whole genome shotgun (WGS) entry which is preliminary data.</text>
</comment>
<dbReference type="EMBL" id="JRKL02003150">
    <property type="protein sequence ID" value="KAF3956249.1"/>
    <property type="molecule type" value="Genomic_DNA"/>
</dbReference>
<gene>
    <name evidence="1" type="ORF">CMV_018608</name>
</gene>
<name>A0A8J4VNJ9_9ROSI</name>
<reference evidence="1" key="1">
    <citation type="submission" date="2020-03" db="EMBL/GenBank/DDBJ databases">
        <title>Castanea mollissima Vanexum genome sequencing.</title>
        <authorList>
            <person name="Staton M."/>
        </authorList>
    </citation>
    <scope>NUCLEOTIDE SEQUENCE</scope>
    <source>
        <tissue evidence="1">Leaf</tissue>
    </source>
</reference>
<organism evidence="1 2">
    <name type="scientific">Castanea mollissima</name>
    <name type="common">Chinese chestnut</name>
    <dbReference type="NCBI Taxonomy" id="60419"/>
    <lineage>
        <taxon>Eukaryota</taxon>
        <taxon>Viridiplantae</taxon>
        <taxon>Streptophyta</taxon>
        <taxon>Embryophyta</taxon>
        <taxon>Tracheophyta</taxon>
        <taxon>Spermatophyta</taxon>
        <taxon>Magnoliopsida</taxon>
        <taxon>eudicotyledons</taxon>
        <taxon>Gunneridae</taxon>
        <taxon>Pentapetalae</taxon>
        <taxon>rosids</taxon>
        <taxon>fabids</taxon>
        <taxon>Fagales</taxon>
        <taxon>Fagaceae</taxon>
        <taxon>Castanea</taxon>
    </lineage>
</organism>
<dbReference type="AlphaFoldDB" id="A0A8J4VNJ9"/>
<keyword evidence="2" id="KW-1185">Reference proteome</keyword>
<evidence type="ECO:0000313" key="1">
    <source>
        <dbReference type="EMBL" id="KAF3956249.1"/>
    </source>
</evidence>
<sequence length="88" mass="10463">MYGIIFNPFNPGYRFESIFVTPLPPSDLYSPMRERVSEFFSLVERGKSEDHCHCQAILPPLYDLKNTMMGLFDNELGQNRFYWCRIKF</sequence>
<protein>
    <submittedName>
        <fullName evidence="1">Uncharacterized protein</fullName>
    </submittedName>
</protein>
<proteinExistence type="predicted"/>
<dbReference type="Proteomes" id="UP000737018">
    <property type="component" value="Unassembled WGS sequence"/>
</dbReference>
<accession>A0A8J4VNJ9</accession>